<dbReference type="Pfam" id="PF13515">
    <property type="entry name" value="FUSC_2"/>
    <property type="match status" value="1"/>
</dbReference>
<keyword evidence="5 6" id="KW-0472">Membrane</keyword>
<dbReference type="PANTHER" id="PTHR30509:SF9">
    <property type="entry name" value="MULTIDRUG RESISTANCE PROTEIN MDTO"/>
    <property type="match status" value="1"/>
</dbReference>
<feature type="domain" description="Integral membrane bound transporter" evidence="7">
    <location>
        <begin position="412"/>
        <end position="540"/>
    </location>
</feature>
<evidence type="ECO:0000256" key="1">
    <source>
        <dbReference type="ARBA" id="ARBA00004651"/>
    </source>
</evidence>
<feature type="transmembrane region" description="Helical" evidence="6">
    <location>
        <begin position="523"/>
        <end position="545"/>
    </location>
</feature>
<dbReference type="EMBL" id="JAYWIO010000005">
    <property type="protein sequence ID" value="KAK7261456.1"/>
    <property type="molecule type" value="Genomic_DNA"/>
</dbReference>
<accession>A0AAN9EQC8</accession>
<evidence type="ECO:0000259" key="7">
    <source>
        <dbReference type="Pfam" id="PF13515"/>
    </source>
</evidence>
<feature type="transmembrane region" description="Helical" evidence="6">
    <location>
        <begin position="77"/>
        <end position="100"/>
    </location>
</feature>
<evidence type="ECO:0000313" key="9">
    <source>
        <dbReference type="Proteomes" id="UP001372338"/>
    </source>
</evidence>
<gene>
    <name evidence="8" type="ORF">RIF29_27769</name>
</gene>
<feature type="transmembrane region" description="Helical" evidence="6">
    <location>
        <begin position="45"/>
        <end position="65"/>
    </location>
</feature>
<keyword evidence="4 6" id="KW-1133">Transmembrane helix</keyword>
<evidence type="ECO:0000256" key="6">
    <source>
        <dbReference type="SAM" id="Phobius"/>
    </source>
</evidence>
<protein>
    <recommendedName>
        <fullName evidence="7">Integral membrane bound transporter domain-containing protein</fullName>
    </recommendedName>
</protein>
<sequence>MDKLSLPTALSFTIPPLWRTCLSSTLRTALACTIVGIVTLYGPPYIQTLISFPAFSYVTVILIIINDATLGDSFQAIWIALYATFQSIGPAMLCFCAINPNRFSEWTIALAVALAAFVVVLPKSTHLIAKRISLGQIVLAYVVGYADGDKADPLLHPLRLAASTALGVIACVGALLLPYPRLASSQVKQNYKLLTKNILNRVKLLVKAVCEEDMTSALSIMSHAKSLLAIRTKLLQIIMRYQESMQWEKPLNKLFRPHCLSPGERLQEIDTNLRGMELALSCINSFPIKIHNGELELKHSLNSLEEHLSLTIKQAKHTFQGVSKTVPESNAKTITHFLQTLHTIPTTHQDLPIYFFLFCSRLLDKNSLANAPICDQKNENFPKGKEKWANWVPTLISPNLIAAIKYSLSLGLAVFMGLIYSKENGFWAGLPVAVSYVSGRQATFRIANVKAQGTVLGTVYGVLCSFVFERFLPIRFFSLLPWFLFTSFLQRSRMYGQAGGISAAIGAVLILGRENFGPPSEFAIARIIETFIGLACSVFVELIFIPKMASSCAKIELSQSLAILDESIGSFSLIEVVDETGLQVNELRKFILEAEIEPNFWFLPFHATCYNKILGSLSKLVDVLHFGVHALKFLHQEFKRVEAFGKEEVNMLQGELRQMKELICSSIKSLEEITRMKSLKFVEDELGKKNMNMPCDLESGKPTNRCMVYVLGEDGIEKTISSFLQRSRDVVDNIYGGEGEKELNSQVVLCLSTLGFCLGALMRETIEIEKGIKELVQWENPSREINLYEILCKLQDLKIE</sequence>
<comment type="caution">
    <text evidence="8">The sequence shown here is derived from an EMBL/GenBank/DDBJ whole genome shotgun (WGS) entry which is preliminary data.</text>
</comment>
<evidence type="ECO:0000256" key="2">
    <source>
        <dbReference type="ARBA" id="ARBA00022475"/>
    </source>
</evidence>
<dbReference type="Proteomes" id="UP001372338">
    <property type="component" value="Unassembled WGS sequence"/>
</dbReference>
<keyword evidence="2" id="KW-1003">Cell membrane</keyword>
<dbReference type="InterPro" id="IPR049453">
    <property type="entry name" value="Memb_transporter_dom"/>
</dbReference>
<evidence type="ECO:0000256" key="3">
    <source>
        <dbReference type="ARBA" id="ARBA00022692"/>
    </source>
</evidence>
<evidence type="ECO:0000313" key="8">
    <source>
        <dbReference type="EMBL" id="KAK7261456.1"/>
    </source>
</evidence>
<organism evidence="8 9">
    <name type="scientific">Crotalaria pallida</name>
    <name type="common">Smooth rattlebox</name>
    <name type="synonym">Crotalaria striata</name>
    <dbReference type="NCBI Taxonomy" id="3830"/>
    <lineage>
        <taxon>Eukaryota</taxon>
        <taxon>Viridiplantae</taxon>
        <taxon>Streptophyta</taxon>
        <taxon>Embryophyta</taxon>
        <taxon>Tracheophyta</taxon>
        <taxon>Spermatophyta</taxon>
        <taxon>Magnoliopsida</taxon>
        <taxon>eudicotyledons</taxon>
        <taxon>Gunneridae</taxon>
        <taxon>Pentapetalae</taxon>
        <taxon>rosids</taxon>
        <taxon>fabids</taxon>
        <taxon>Fabales</taxon>
        <taxon>Fabaceae</taxon>
        <taxon>Papilionoideae</taxon>
        <taxon>50 kb inversion clade</taxon>
        <taxon>genistoids sensu lato</taxon>
        <taxon>core genistoids</taxon>
        <taxon>Crotalarieae</taxon>
        <taxon>Crotalaria</taxon>
    </lineage>
</organism>
<feature type="transmembrane region" description="Helical" evidence="6">
    <location>
        <begin position="158"/>
        <end position="179"/>
    </location>
</feature>
<dbReference type="AlphaFoldDB" id="A0AAN9EQC8"/>
<keyword evidence="9" id="KW-1185">Reference proteome</keyword>
<evidence type="ECO:0000256" key="4">
    <source>
        <dbReference type="ARBA" id="ARBA00022989"/>
    </source>
</evidence>
<dbReference type="GO" id="GO:0005886">
    <property type="term" value="C:plasma membrane"/>
    <property type="evidence" value="ECO:0007669"/>
    <property type="project" value="UniProtKB-SubCell"/>
</dbReference>
<feature type="transmembrane region" description="Helical" evidence="6">
    <location>
        <begin position="21"/>
        <end position="39"/>
    </location>
</feature>
<keyword evidence="3 6" id="KW-0812">Transmembrane</keyword>
<feature type="transmembrane region" description="Helical" evidence="6">
    <location>
        <begin position="455"/>
        <end position="474"/>
    </location>
</feature>
<proteinExistence type="predicted"/>
<reference evidence="8 9" key="1">
    <citation type="submission" date="2024-01" db="EMBL/GenBank/DDBJ databases">
        <title>The genomes of 5 underutilized Papilionoideae crops provide insights into root nodulation and disease resistanc.</title>
        <authorList>
            <person name="Yuan L."/>
        </authorList>
    </citation>
    <scope>NUCLEOTIDE SEQUENCE [LARGE SCALE GENOMIC DNA]</scope>
    <source>
        <strain evidence="8">ZHUSHIDOU_FW_LH</strain>
        <tissue evidence="8">Leaf</tissue>
    </source>
</reference>
<name>A0AAN9EQC8_CROPI</name>
<feature type="transmembrane region" description="Helical" evidence="6">
    <location>
        <begin position="494"/>
        <end position="511"/>
    </location>
</feature>
<feature type="transmembrane region" description="Helical" evidence="6">
    <location>
        <begin position="106"/>
        <end position="121"/>
    </location>
</feature>
<evidence type="ECO:0000256" key="5">
    <source>
        <dbReference type="ARBA" id="ARBA00023136"/>
    </source>
</evidence>
<dbReference type="PANTHER" id="PTHR30509">
    <property type="entry name" value="P-HYDROXYBENZOIC ACID EFFLUX PUMP SUBUNIT-RELATED"/>
    <property type="match status" value="1"/>
</dbReference>
<comment type="subcellular location">
    <subcellularLocation>
        <location evidence="1">Cell membrane</location>
        <topology evidence="1">Multi-pass membrane protein</topology>
    </subcellularLocation>
</comment>